<keyword evidence="3" id="KW-0378">Hydrolase</keyword>
<comment type="similarity">
    <text evidence="1">Belongs to the metallo-beta-lactamase superfamily.</text>
</comment>
<feature type="chain" id="PRO_5046830547" evidence="5">
    <location>
        <begin position="26"/>
        <end position="307"/>
    </location>
</feature>
<gene>
    <name evidence="7" type="ORF">ACFFGE_10520</name>
</gene>
<evidence type="ECO:0000256" key="5">
    <source>
        <dbReference type="SAM" id="SignalP"/>
    </source>
</evidence>
<organism evidence="7 8">
    <name type="scientific">Brevundimonas balnearis</name>
    <dbReference type="NCBI Taxonomy" id="1572858"/>
    <lineage>
        <taxon>Bacteria</taxon>
        <taxon>Pseudomonadati</taxon>
        <taxon>Pseudomonadota</taxon>
        <taxon>Alphaproteobacteria</taxon>
        <taxon>Caulobacterales</taxon>
        <taxon>Caulobacteraceae</taxon>
        <taxon>Brevundimonas</taxon>
    </lineage>
</organism>
<evidence type="ECO:0000256" key="2">
    <source>
        <dbReference type="ARBA" id="ARBA00022723"/>
    </source>
</evidence>
<evidence type="ECO:0000259" key="6">
    <source>
        <dbReference type="SMART" id="SM00849"/>
    </source>
</evidence>
<feature type="domain" description="Metallo-beta-lactamase" evidence="6">
    <location>
        <begin position="95"/>
        <end position="285"/>
    </location>
</feature>
<dbReference type="Pfam" id="PF00753">
    <property type="entry name" value="Lactamase_B"/>
    <property type="match status" value="1"/>
</dbReference>
<dbReference type="SMART" id="SM00849">
    <property type="entry name" value="Lactamase_B"/>
    <property type="match status" value="1"/>
</dbReference>
<keyword evidence="4" id="KW-0862">Zinc</keyword>
<dbReference type="PANTHER" id="PTHR42978:SF6">
    <property type="entry name" value="QUORUM-QUENCHING LACTONASE YTNP-RELATED"/>
    <property type="match status" value="1"/>
</dbReference>
<name>A0ABV6R6R1_9CAUL</name>
<dbReference type="Gene3D" id="3.60.15.10">
    <property type="entry name" value="Ribonuclease Z/Hydroxyacylglutathione hydrolase-like"/>
    <property type="match status" value="1"/>
</dbReference>
<evidence type="ECO:0000256" key="4">
    <source>
        <dbReference type="ARBA" id="ARBA00022833"/>
    </source>
</evidence>
<keyword evidence="8" id="KW-1185">Reference proteome</keyword>
<accession>A0ABV6R6R1</accession>
<keyword evidence="2" id="KW-0479">Metal-binding</keyword>
<dbReference type="InterPro" id="IPR036866">
    <property type="entry name" value="RibonucZ/Hydroxyglut_hydro"/>
</dbReference>
<keyword evidence="5" id="KW-0732">Signal</keyword>
<reference evidence="7 8" key="1">
    <citation type="submission" date="2024-09" db="EMBL/GenBank/DDBJ databases">
        <authorList>
            <person name="Sun Q."/>
            <person name="Mori K."/>
        </authorList>
    </citation>
    <scope>NUCLEOTIDE SEQUENCE [LARGE SCALE GENOMIC DNA]</scope>
    <source>
        <strain evidence="7 8">NCAIM B.02621</strain>
    </source>
</reference>
<protein>
    <submittedName>
        <fullName evidence="7">MBL fold metallo-hydrolase</fullName>
    </submittedName>
</protein>
<dbReference type="EMBL" id="JBHLSW010000007">
    <property type="protein sequence ID" value="MFC0634308.1"/>
    <property type="molecule type" value="Genomic_DNA"/>
</dbReference>
<dbReference type="InterPro" id="IPR001279">
    <property type="entry name" value="Metallo-B-lactamas"/>
</dbReference>
<evidence type="ECO:0000313" key="8">
    <source>
        <dbReference type="Proteomes" id="UP001589906"/>
    </source>
</evidence>
<feature type="signal peptide" evidence="5">
    <location>
        <begin position="1"/>
        <end position="25"/>
    </location>
</feature>
<dbReference type="SUPFAM" id="SSF56281">
    <property type="entry name" value="Metallo-hydrolase/oxidoreductase"/>
    <property type="match status" value="1"/>
</dbReference>
<dbReference type="PANTHER" id="PTHR42978">
    <property type="entry name" value="QUORUM-QUENCHING LACTONASE YTNP-RELATED-RELATED"/>
    <property type="match status" value="1"/>
</dbReference>
<dbReference type="CDD" id="cd07720">
    <property type="entry name" value="OPHC2-like_MBL-fold"/>
    <property type="match status" value="1"/>
</dbReference>
<proteinExistence type="inferred from homology"/>
<dbReference type="RefSeq" id="WP_376836333.1">
    <property type="nucleotide sequence ID" value="NZ_JBHLSW010000007.1"/>
</dbReference>
<evidence type="ECO:0000313" key="7">
    <source>
        <dbReference type="EMBL" id="MFC0634308.1"/>
    </source>
</evidence>
<evidence type="ECO:0000256" key="1">
    <source>
        <dbReference type="ARBA" id="ARBA00007749"/>
    </source>
</evidence>
<dbReference type="PROSITE" id="PS51257">
    <property type="entry name" value="PROKAR_LIPOPROTEIN"/>
    <property type="match status" value="1"/>
</dbReference>
<comment type="caution">
    <text evidence="7">The sequence shown here is derived from an EMBL/GenBank/DDBJ whole genome shotgun (WGS) entry which is preliminary data.</text>
</comment>
<dbReference type="Proteomes" id="UP001589906">
    <property type="component" value="Unassembled WGS sequence"/>
</dbReference>
<sequence>MLHFKLALAAAALGAVLAACSPAPEAETTEAATAIAESADVHSFTVGELQLAALRDGGMTGVPNDNTVLAVDRTPEEVAAVLTAAGLPGDSFDLSIQPLLVRDGERVVLIDAGGGASMGANAGKLGASLAAAGVEPGQITDVLISHGHGDHVAGLVDGSGALTFPNATIRLAAAEWTAIQADAQLAQLVAAISPKVETFQPGAQVTPSITAYTIDGHTPGHTGYLIASGGERLLYVGDMVHHHVISVQRPTWTIAFDGDEAVAEASRQAVLARAADENLRVYAVHFPFPGLGRIQRQGDGFAWSPES</sequence>
<evidence type="ECO:0000256" key="3">
    <source>
        <dbReference type="ARBA" id="ARBA00022801"/>
    </source>
</evidence>
<dbReference type="InterPro" id="IPR051013">
    <property type="entry name" value="MBL_superfamily_lactonases"/>
</dbReference>